<gene>
    <name evidence="1" type="ORF">KKP3000_003576</name>
</gene>
<accession>A0ABV5ACY7</accession>
<evidence type="ECO:0000313" key="1">
    <source>
        <dbReference type="EMBL" id="MFB5190132.1"/>
    </source>
</evidence>
<name>A0ABV5ACY7_9BACL</name>
<dbReference type="Pfam" id="PF07849">
    <property type="entry name" value="DUF1641"/>
    <property type="match status" value="1"/>
</dbReference>
<dbReference type="RefSeq" id="WP_275473811.1">
    <property type="nucleotide sequence ID" value="NZ_CP162940.1"/>
</dbReference>
<sequence>MAQAIQKVVGREITPEQVLYESQLSIEDELLESKDAVIQVLKLARLLHETEFLNMATAMLEQGPDVLEIVVNQAKQPQYAKGIKNMMGLVQLLGTIDVGSLTGIVEALSQTSELAQRGQIEPVHGPMKLLGAMRDPDVGAGLGFAFALLRSLGGQIRAQRAQTEAHQKGSAT</sequence>
<dbReference type="Proteomes" id="UP001579974">
    <property type="component" value="Unassembled WGS sequence"/>
</dbReference>
<dbReference type="PANTHER" id="PTHR38433">
    <property type="match status" value="1"/>
</dbReference>
<comment type="caution">
    <text evidence="1">The sequence shown here is derived from an EMBL/GenBank/DDBJ whole genome shotgun (WGS) entry which is preliminary data.</text>
</comment>
<evidence type="ECO:0000313" key="2">
    <source>
        <dbReference type="Proteomes" id="UP001579974"/>
    </source>
</evidence>
<organism evidence="1 2">
    <name type="scientific">Alicyclobacillus fastidiosus</name>
    <dbReference type="NCBI Taxonomy" id="392011"/>
    <lineage>
        <taxon>Bacteria</taxon>
        <taxon>Bacillati</taxon>
        <taxon>Bacillota</taxon>
        <taxon>Bacilli</taxon>
        <taxon>Bacillales</taxon>
        <taxon>Alicyclobacillaceae</taxon>
        <taxon>Alicyclobacillus</taxon>
    </lineage>
</organism>
<keyword evidence="2" id="KW-1185">Reference proteome</keyword>
<protein>
    <submittedName>
        <fullName evidence="1">DUF1641 domain-containing protein</fullName>
    </submittedName>
</protein>
<dbReference type="EMBL" id="JBDXSU010000005">
    <property type="protein sequence ID" value="MFB5190132.1"/>
    <property type="molecule type" value="Genomic_DNA"/>
</dbReference>
<dbReference type="PANTHER" id="PTHR38433:SF1">
    <property type="entry name" value="DUF1641 DOMAIN-CONTAINING PROTEIN"/>
    <property type="match status" value="1"/>
</dbReference>
<reference evidence="1 2" key="1">
    <citation type="journal article" date="2024" name="Int. J. Mol. Sci.">
        <title>Exploration of Alicyclobacillus spp. Genome in Search of Antibiotic Resistance.</title>
        <authorList>
            <person name="Bucka-Kolendo J."/>
            <person name="Kiousi D.E."/>
            <person name="Dekowska A."/>
            <person name="Mikolajczuk-Szczyrba A."/>
            <person name="Karadedos D.M."/>
            <person name="Michael P."/>
            <person name="Galanis A."/>
            <person name="Sokolowska B."/>
        </authorList>
    </citation>
    <scope>NUCLEOTIDE SEQUENCE [LARGE SCALE GENOMIC DNA]</scope>
    <source>
        <strain evidence="1 2">KKP 3000</strain>
    </source>
</reference>
<proteinExistence type="predicted"/>
<dbReference type="InterPro" id="IPR012440">
    <property type="entry name" value="DUF1641"/>
</dbReference>